<organism evidence="1 2">
    <name type="scientific">Acropora cervicornis</name>
    <name type="common">Staghorn coral</name>
    <dbReference type="NCBI Taxonomy" id="6130"/>
    <lineage>
        <taxon>Eukaryota</taxon>
        <taxon>Metazoa</taxon>
        <taxon>Cnidaria</taxon>
        <taxon>Anthozoa</taxon>
        <taxon>Hexacorallia</taxon>
        <taxon>Scleractinia</taxon>
        <taxon>Astrocoeniina</taxon>
        <taxon>Acroporidae</taxon>
        <taxon>Acropora</taxon>
    </lineage>
</organism>
<reference evidence="1" key="2">
    <citation type="journal article" date="2023" name="Science">
        <title>Genomic signatures of disease resistance in endangered staghorn corals.</title>
        <authorList>
            <person name="Vollmer S.V."/>
            <person name="Selwyn J.D."/>
            <person name="Despard B.A."/>
            <person name="Roesel C.L."/>
        </authorList>
    </citation>
    <scope>NUCLEOTIDE SEQUENCE</scope>
    <source>
        <strain evidence="1">K2</strain>
    </source>
</reference>
<protein>
    <submittedName>
        <fullName evidence="1">Uncharacterized protein</fullName>
    </submittedName>
</protein>
<comment type="caution">
    <text evidence="1">The sequence shown here is derived from an EMBL/GenBank/DDBJ whole genome shotgun (WGS) entry which is preliminary data.</text>
</comment>
<dbReference type="EMBL" id="JARQWQ010000041">
    <property type="protein sequence ID" value="KAK2559293.1"/>
    <property type="molecule type" value="Genomic_DNA"/>
</dbReference>
<evidence type="ECO:0000313" key="1">
    <source>
        <dbReference type="EMBL" id="KAK2559293.1"/>
    </source>
</evidence>
<sequence>MSSSVISISELCGAASSTSHSVTSANGSVVLEAAGWMLCDPVLHDKVTLLSAMSVIIFRTVRSHIKCVPLKERIINSLSRVSKASRTHLTILRRGVHYLKWNFVFEVHITSVI</sequence>
<proteinExistence type="predicted"/>
<evidence type="ECO:0000313" key="2">
    <source>
        <dbReference type="Proteomes" id="UP001249851"/>
    </source>
</evidence>
<dbReference type="AlphaFoldDB" id="A0AAD9V2X4"/>
<reference evidence="1" key="1">
    <citation type="journal article" date="2023" name="G3 (Bethesda)">
        <title>Whole genome assembly and annotation of the endangered Caribbean coral Acropora cervicornis.</title>
        <authorList>
            <person name="Selwyn J.D."/>
            <person name="Vollmer S.V."/>
        </authorList>
    </citation>
    <scope>NUCLEOTIDE SEQUENCE</scope>
    <source>
        <strain evidence="1">K2</strain>
    </source>
</reference>
<accession>A0AAD9V2X4</accession>
<name>A0AAD9V2X4_ACRCE</name>
<keyword evidence="2" id="KW-1185">Reference proteome</keyword>
<gene>
    <name evidence="1" type="ORF">P5673_018444</name>
</gene>
<dbReference type="Proteomes" id="UP001249851">
    <property type="component" value="Unassembled WGS sequence"/>
</dbReference>